<feature type="compositionally biased region" description="Polar residues" evidence="1">
    <location>
        <begin position="2382"/>
        <end position="2398"/>
    </location>
</feature>
<feature type="compositionally biased region" description="Basic and acidic residues" evidence="1">
    <location>
        <begin position="976"/>
        <end position="985"/>
    </location>
</feature>
<feature type="compositionally biased region" description="Low complexity" evidence="1">
    <location>
        <begin position="491"/>
        <end position="503"/>
    </location>
</feature>
<feature type="compositionally biased region" description="Low complexity" evidence="1">
    <location>
        <begin position="1843"/>
        <end position="1859"/>
    </location>
</feature>
<feature type="region of interest" description="Disordered" evidence="1">
    <location>
        <begin position="453"/>
        <end position="472"/>
    </location>
</feature>
<feature type="compositionally biased region" description="Basic and acidic residues" evidence="1">
    <location>
        <begin position="1889"/>
        <end position="1911"/>
    </location>
</feature>
<feature type="region of interest" description="Disordered" evidence="1">
    <location>
        <begin position="1089"/>
        <end position="1121"/>
    </location>
</feature>
<feature type="compositionally biased region" description="Low complexity" evidence="1">
    <location>
        <begin position="1525"/>
        <end position="1539"/>
    </location>
</feature>
<evidence type="ECO:0000256" key="1">
    <source>
        <dbReference type="SAM" id="MobiDB-lite"/>
    </source>
</evidence>
<feature type="region of interest" description="Disordered" evidence="1">
    <location>
        <begin position="915"/>
        <end position="941"/>
    </location>
</feature>
<feature type="compositionally biased region" description="Basic residues" evidence="1">
    <location>
        <begin position="2279"/>
        <end position="2288"/>
    </location>
</feature>
<feature type="region of interest" description="Disordered" evidence="1">
    <location>
        <begin position="976"/>
        <end position="1040"/>
    </location>
</feature>
<feature type="compositionally biased region" description="Polar residues" evidence="1">
    <location>
        <begin position="2175"/>
        <end position="2213"/>
    </location>
</feature>
<feature type="region of interest" description="Disordered" evidence="1">
    <location>
        <begin position="1675"/>
        <end position="1739"/>
    </location>
</feature>
<feature type="region of interest" description="Disordered" evidence="1">
    <location>
        <begin position="1473"/>
        <end position="1496"/>
    </location>
</feature>
<name>A0AAV4DPB7_9GAST</name>
<feature type="compositionally biased region" description="Low complexity" evidence="1">
    <location>
        <begin position="1377"/>
        <end position="1395"/>
    </location>
</feature>
<reference evidence="2 3" key="1">
    <citation type="journal article" date="2021" name="Elife">
        <title>Chloroplast acquisition without the gene transfer in kleptoplastic sea slugs, Plakobranchus ocellatus.</title>
        <authorList>
            <person name="Maeda T."/>
            <person name="Takahashi S."/>
            <person name="Yoshida T."/>
            <person name="Shimamura S."/>
            <person name="Takaki Y."/>
            <person name="Nagai Y."/>
            <person name="Toyoda A."/>
            <person name="Suzuki Y."/>
            <person name="Arimoto A."/>
            <person name="Ishii H."/>
            <person name="Satoh N."/>
            <person name="Nishiyama T."/>
            <person name="Hasebe M."/>
            <person name="Maruyama T."/>
            <person name="Minagawa J."/>
            <person name="Obokata J."/>
            <person name="Shigenobu S."/>
        </authorList>
    </citation>
    <scope>NUCLEOTIDE SEQUENCE [LARGE SCALE GENOMIC DNA]</scope>
</reference>
<feature type="compositionally biased region" description="Low complexity" evidence="1">
    <location>
        <begin position="1546"/>
        <end position="1561"/>
    </location>
</feature>
<feature type="compositionally biased region" description="Low complexity" evidence="1">
    <location>
        <begin position="609"/>
        <end position="677"/>
    </location>
</feature>
<feature type="compositionally biased region" description="Basic residues" evidence="1">
    <location>
        <begin position="2112"/>
        <end position="2127"/>
    </location>
</feature>
<feature type="region of interest" description="Disordered" evidence="1">
    <location>
        <begin position="1509"/>
        <end position="1605"/>
    </location>
</feature>
<feature type="region of interest" description="Disordered" evidence="1">
    <location>
        <begin position="2105"/>
        <end position="2127"/>
    </location>
</feature>
<keyword evidence="3" id="KW-1185">Reference proteome</keyword>
<gene>
    <name evidence="2" type="ORF">PoB_007222600</name>
</gene>
<feature type="compositionally biased region" description="Low complexity" evidence="1">
    <location>
        <begin position="923"/>
        <end position="941"/>
    </location>
</feature>
<feature type="compositionally biased region" description="Polar residues" evidence="1">
    <location>
        <begin position="890"/>
        <end position="901"/>
    </location>
</feature>
<feature type="compositionally biased region" description="Low complexity" evidence="1">
    <location>
        <begin position="1105"/>
        <end position="1114"/>
    </location>
</feature>
<dbReference type="EMBL" id="BLXT01008064">
    <property type="protein sequence ID" value="GFO45721.1"/>
    <property type="molecule type" value="Genomic_DNA"/>
</dbReference>
<feature type="compositionally biased region" description="Acidic residues" evidence="1">
    <location>
        <begin position="461"/>
        <end position="471"/>
    </location>
</feature>
<accession>A0AAV4DPB7</accession>
<feature type="compositionally biased region" description="Basic and acidic residues" evidence="1">
    <location>
        <begin position="1210"/>
        <end position="1227"/>
    </location>
</feature>
<feature type="region of interest" description="Disordered" evidence="1">
    <location>
        <begin position="1415"/>
        <end position="1443"/>
    </location>
</feature>
<protein>
    <submittedName>
        <fullName evidence="2">Uncharacterized protein</fullName>
    </submittedName>
</protein>
<evidence type="ECO:0000313" key="2">
    <source>
        <dbReference type="EMBL" id="GFO45721.1"/>
    </source>
</evidence>
<feature type="region of interest" description="Disordered" evidence="1">
    <location>
        <begin position="1196"/>
        <end position="1229"/>
    </location>
</feature>
<feature type="region of interest" description="Disordered" evidence="1">
    <location>
        <begin position="1309"/>
        <end position="1333"/>
    </location>
</feature>
<comment type="caution">
    <text evidence="2">The sequence shown here is derived from an EMBL/GenBank/DDBJ whole genome shotgun (WGS) entry which is preliminary data.</text>
</comment>
<feature type="compositionally biased region" description="Low complexity" evidence="1">
    <location>
        <begin position="1016"/>
        <end position="1037"/>
    </location>
</feature>
<feature type="compositionally biased region" description="Polar residues" evidence="1">
    <location>
        <begin position="217"/>
        <end position="230"/>
    </location>
</feature>
<feature type="region of interest" description="Disordered" evidence="1">
    <location>
        <begin position="863"/>
        <end position="901"/>
    </location>
</feature>
<feature type="region of interest" description="Disordered" evidence="1">
    <location>
        <begin position="1247"/>
        <end position="1270"/>
    </location>
</feature>
<feature type="region of interest" description="Disordered" evidence="1">
    <location>
        <begin position="2267"/>
        <end position="2296"/>
    </location>
</feature>
<feature type="region of interest" description="Disordered" evidence="1">
    <location>
        <begin position="1841"/>
        <end position="1937"/>
    </location>
</feature>
<feature type="region of interest" description="Disordered" evidence="1">
    <location>
        <begin position="213"/>
        <end position="246"/>
    </location>
</feature>
<feature type="compositionally biased region" description="Polar residues" evidence="1">
    <location>
        <begin position="1433"/>
        <end position="1442"/>
    </location>
</feature>
<feature type="compositionally biased region" description="Low complexity" evidence="1">
    <location>
        <begin position="1320"/>
        <end position="1333"/>
    </location>
</feature>
<sequence length="2560" mass="272512">MRKDDSVVMANAAKDGKDSGLIKVGENWGIRLDQLDEMDKKLLRSLLNVGWGANQSREIGGERVVGGGNRSEEKMRTMGFDIVGSGNSEGDCIRGTTDKSNKDRALSDKYLETSNNDNVMSSFSTTSAITPLKTNTTAATATIGGLKNTPSRKAVSAEAPCRGVISGKVQKFEKDKPQKQGSRFEKSMRVLEWLDADCGTRLTRHYEKSGGWRDTKQVSANPAFSGSPSASRAREGKTTAQKFPRQGLFIHLPKGGILGASAGHIIQHQLVSGSPQGAKRPPLRMTRSHILSHTTDLWHGYVKDSEEESDSVTGGGSTGSATGSVETPKRNTGPEMEKKPRPQLSSIPRAFFTADGDTTSQASDDSFLADDNSIIFDASDDEEDDDDLVLALRRWEEEQLEQQDALDEISMQEYVTSSEDDDTDNEETVSIWHRKNSKTKVCGSDSSAIKLSDTADANNSIEDEESDSSEDELVKAIRSWQEEQERFARLQQLQQQRRSSLGQQPPPLTPVLEEEKEAVPSSSSSPCWEPFGYFYRERNLLVYQVNSPGGSKNVPPHLMHQPYWWEDISSVREGPSSPPVIAKNRKDINPFTKFFKSDSKDKTVDNLDPAASTSPGPSASPASKSKKISSFFTPSKTCSLSSTTTSTQLLPPKPSPSKLSLLPTPAHAQSSLSPLLTPSSKRGSPFFNIASSPLLAPPNSPNPVTSSLLHSPSCVASSLTLNDSNKELDAHVNKCTSLRTNQNSTHFSAKDDMKREEVKSFQKSTTGKTGVEQGNNSDLLRIKTDLILTQCASFPPNTSTETTSSASPYLTSPALPLHTSPALAKSTLIIENPGAQGGGTLTSLLGPAASGVSKGAAYSAALDSSEGLDSPVKTSKESQWEYGGGDFLHGNSSGRDGSNEHQLYSTNVSFYSSNNASMEKSHSNTVSVESNSSQSSGGSSIDKISEFFKKVGSKLSGSSQEQQNHDQHRLNQHIHYEQQQKHQEPPHQQPPQVSSHKASVDSLSQIKQRHHSADNGSKLKFSMKGSGKLSLSSPSLSPTASISQNFSPFLKSPLSPNVSSLEKHASRQFHSPCTTTYSDPMATTRQIARAQASGPAVLRDKYSSRSESYVPRSSSNEERNKLNVPLTGLIIRNLSADNITASNEINDNDDKVGTRRRKTGVGLENISFKNTSPFSDISKHGLTQGTATLSSFSHVDQNAATSKARGAQNSREERGGGGGEKIEKSERGANSIVNRSAHATATLSCADRNSSEWGVDSKSEPTSTSTLPDVGFADNIFGITSSVNARKINSSGLASTSTSATFNYQHQSADHYNKPQEKYQQQQPSGSASGGQSNTVFLTCGKVQPFVVPQSYHNSQLSPYQQHHKLQLLKTHGSTEQRQQQQQQPSSGNSPSPRRLFPRNKLDLSSKTSDLLLSSTEDYEATSPNPDIDNDFKSMNSSTWSSKVEKTKPKRGFIRKYFTFDTENRSLDKEKIPCTSQGSFNIGDFGDGDKSDTSYTSKGVGVTARYTNRVEDVPPCDNKTQLRQGSNSGTNSTSAAATAYREVLLSSRAGSGTSERSSSTSSDERGPKGGGGEGAEANTLAIPGTSVGGRGEKDQGAGGRRSSHGTCNHLFLQQLASRKSTLPPAQQLEQQQLAKLKKSPSPVRGLLLKTFHNNSSSLSSNSSCGYGGTAVGAGGSITTPPISPPAHPETDKHHSSSSSLETSPRRNVPELPPVNYRGRRKFSDTGLTPIPRRLLTDGRRGSLTDEKTLVSAKSKLGKLRRQARKSSVATLVKQIHNLWDDGDDEDDNNSDDGYNDDDSDNDKGKNKGNKKSSSRRSSGSLLCSFDDQVLFEKKKKKFPLSLTGSKNKSNTSNNGSSSGVHDSVERSETDVNSKGDESLQGKGNIVIKTEPRNDAQGERVDREEREVERRSGQAGSDRCLEFGGSGQSNAKPRGANVISDTGLSSSCLAKSSVAGASSFAGNITSNSVVATGVEDKARIHCVGGRTTSGGYRINPNERCSYSTSNVSVGSHGVVSTSDLPSLSCIPLFSDAGNSISGSGVVASELVAPVAQVAGRQLVATAVGGAAAACLQNPETSLFSRGGNGNDKENVADPINTASLSHHTSNEIASVSKGKHHSSQGASGKRHATVQFEPIVSWDDNSLTKRSPVSPAARSVLKQGARRHSSFAGFPESDDSNSVVSSPTHPGNNKSMPSSSTIHRPSFVHQESVSSALSPQAKHTGLPKSKTSDVFRSILKQPERPAVAQAIDLVGGKAGAIASGSTPATTFSSINPASCGVDKKRSKSASPKSKKTEKGSEIDNFDASSKATDISLSLCLKASKSLSPKHKKSRALESGRGDSVDSTDQCCQVLPLFQYDKEHHTDSGHSSLDLSSTKTVGIQVSPRTIGKTSNTGTQTSEALNSGGRCNDSGTEHSNTSNTGGGSSVGFPGVEEGTGWLQRLASKCMASVGGASRTGPGRGGEGRGARGAGGGLFIKVGGNASMSGSASTAGGSAGAHPRAANVRAEWLLGSKRMGSSPSSPVSAGADATGKFWVPQGLIARKRAQSLVPTLSKQESEEGKTDF</sequence>
<feature type="region of interest" description="Disordered" evidence="1">
    <location>
        <begin position="2140"/>
        <end position="2224"/>
    </location>
</feature>
<organism evidence="2 3">
    <name type="scientific">Plakobranchus ocellatus</name>
    <dbReference type="NCBI Taxonomy" id="259542"/>
    <lineage>
        <taxon>Eukaryota</taxon>
        <taxon>Metazoa</taxon>
        <taxon>Spiralia</taxon>
        <taxon>Lophotrochozoa</taxon>
        <taxon>Mollusca</taxon>
        <taxon>Gastropoda</taxon>
        <taxon>Heterobranchia</taxon>
        <taxon>Euthyneura</taxon>
        <taxon>Panpulmonata</taxon>
        <taxon>Sacoglossa</taxon>
        <taxon>Placobranchoidea</taxon>
        <taxon>Plakobranchidae</taxon>
        <taxon>Plakobranchus</taxon>
    </lineage>
</organism>
<feature type="region of interest" description="Disordered" evidence="1">
    <location>
        <begin position="599"/>
        <end position="677"/>
    </location>
</feature>
<feature type="region of interest" description="Disordered" evidence="1">
    <location>
        <begin position="2382"/>
        <end position="2429"/>
    </location>
</feature>
<feature type="region of interest" description="Disordered" evidence="1">
    <location>
        <begin position="301"/>
        <end position="347"/>
    </location>
</feature>
<evidence type="ECO:0000313" key="3">
    <source>
        <dbReference type="Proteomes" id="UP000735302"/>
    </source>
</evidence>
<feature type="region of interest" description="Disordered" evidence="1">
    <location>
        <begin position="1779"/>
        <end position="1819"/>
    </location>
</feature>
<feature type="compositionally biased region" description="Acidic residues" evidence="1">
    <location>
        <begin position="1780"/>
        <end position="1800"/>
    </location>
</feature>
<feature type="compositionally biased region" description="Polar residues" evidence="1">
    <location>
        <begin position="993"/>
        <end position="1006"/>
    </location>
</feature>
<feature type="region of interest" description="Disordered" evidence="1">
    <location>
        <begin position="491"/>
        <end position="522"/>
    </location>
</feature>
<dbReference type="Proteomes" id="UP000735302">
    <property type="component" value="Unassembled WGS sequence"/>
</dbReference>
<feature type="region of interest" description="Disordered" evidence="1">
    <location>
        <begin position="1370"/>
        <end position="1403"/>
    </location>
</feature>
<feature type="compositionally biased region" description="Basic and acidic residues" evidence="1">
    <location>
        <begin position="1862"/>
        <end position="1879"/>
    </location>
</feature>
<proteinExistence type="predicted"/>